<accession>K0S3L4</accession>
<sequence length="202" mass="21414">MHRSILRCCNWREREATVSSLGLGFLFSHGHPGLIACLNEVSSRRGKRTNAPTESQESCWGETGRNAKPWARRRTGRSAPRRRTGPSLPTPADGDARCPSTDGMVELGSVSLSALALGRARDDDGGDDGGRGGDDCSDASSCDDPFGDLGGGDVPSPSPGTPSLNLLGRRYSLPADAREVDSARRSLCYLTYRSGLAVPLVP</sequence>
<comment type="caution">
    <text evidence="2">The sequence shown here is derived from an EMBL/GenBank/DDBJ whole genome shotgun (WGS) entry which is preliminary data.</text>
</comment>
<evidence type="ECO:0000313" key="3">
    <source>
        <dbReference type="Proteomes" id="UP000266841"/>
    </source>
</evidence>
<feature type="region of interest" description="Disordered" evidence="1">
    <location>
        <begin position="43"/>
        <end position="103"/>
    </location>
</feature>
<dbReference type="Proteomes" id="UP000266841">
    <property type="component" value="Unassembled WGS sequence"/>
</dbReference>
<proteinExistence type="predicted"/>
<evidence type="ECO:0000256" key="1">
    <source>
        <dbReference type="SAM" id="MobiDB-lite"/>
    </source>
</evidence>
<name>K0S3L4_THAOC</name>
<dbReference type="EMBL" id="AGNL01020823">
    <property type="protein sequence ID" value="EJK60643.1"/>
    <property type="molecule type" value="Genomic_DNA"/>
</dbReference>
<feature type="region of interest" description="Disordered" evidence="1">
    <location>
        <begin position="119"/>
        <end position="167"/>
    </location>
</feature>
<keyword evidence="3" id="KW-1185">Reference proteome</keyword>
<evidence type="ECO:0000313" key="2">
    <source>
        <dbReference type="EMBL" id="EJK60643.1"/>
    </source>
</evidence>
<feature type="non-terminal residue" evidence="2">
    <location>
        <position position="202"/>
    </location>
</feature>
<gene>
    <name evidence="2" type="ORF">THAOC_18964</name>
</gene>
<feature type="compositionally biased region" description="Basic and acidic residues" evidence="1">
    <location>
        <begin position="119"/>
        <end position="134"/>
    </location>
</feature>
<reference evidence="2 3" key="1">
    <citation type="journal article" date="2012" name="Genome Biol.">
        <title>Genome and low-iron response of an oceanic diatom adapted to chronic iron limitation.</title>
        <authorList>
            <person name="Lommer M."/>
            <person name="Specht M."/>
            <person name="Roy A.S."/>
            <person name="Kraemer L."/>
            <person name="Andreson R."/>
            <person name="Gutowska M.A."/>
            <person name="Wolf J."/>
            <person name="Bergner S.V."/>
            <person name="Schilhabel M.B."/>
            <person name="Klostermeier U.C."/>
            <person name="Beiko R.G."/>
            <person name="Rosenstiel P."/>
            <person name="Hippler M."/>
            <person name="Laroche J."/>
        </authorList>
    </citation>
    <scope>NUCLEOTIDE SEQUENCE [LARGE SCALE GENOMIC DNA]</scope>
    <source>
        <strain evidence="2 3">CCMP1005</strain>
    </source>
</reference>
<feature type="compositionally biased region" description="Basic residues" evidence="1">
    <location>
        <begin position="70"/>
        <end position="84"/>
    </location>
</feature>
<dbReference type="AlphaFoldDB" id="K0S3L4"/>
<organism evidence="2 3">
    <name type="scientific">Thalassiosira oceanica</name>
    <name type="common">Marine diatom</name>
    <dbReference type="NCBI Taxonomy" id="159749"/>
    <lineage>
        <taxon>Eukaryota</taxon>
        <taxon>Sar</taxon>
        <taxon>Stramenopiles</taxon>
        <taxon>Ochrophyta</taxon>
        <taxon>Bacillariophyta</taxon>
        <taxon>Coscinodiscophyceae</taxon>
        <taxon>Thalassiosirophycidae</taxon>
        <taxon>Thalassiosirales</taxon>
        <taxon>Thalassiosiraceae</taxon>
        <taxon>Thalassiosira</taxon>
    </lineage>
</organism>
<protein>
    <submittedName>
        <fullName evidence="2">Uncharacterized protein</fullName>
    </submittedName>
</protein>